<dbReference type="InterPro" id="IPR000524">
    <property type="entry name" value="Tscrpt_reg_HTH_GntR"/>
</dbReference>
<name>A0ABT1DI51_9ACTN</name>
<dbReference type="InterPro" id="IPR009057">
    <property type="entry name" value="Homeodomain-like_sf"/>
</dbReference>
<dbReference type="InterPro" id="IPR036388">
    <property type="entry name" value="WH-like_DNA-bd_sf"/>
</dbReference>
<reference evidence="7 8" key="1">
    <citation type="submission" date="2022-06" db="EMBL/GenBank/DDBJ databases">
        <title>New Species of the Genus Actinoplanes, ActinopZanes ferrugineus.</title>
        <authorList>
            <person name="Ding P."/>
        </authorList>
    </citation>
    <scope>NUCLEOTIDE SEQUENCE [LARGE SCALE GENOMIC DNA]</scope>
    <source>
        <strain evidence="7 8">TRM88003</strain>
    </source>
</reference>
<keyword evidence="8" id="KW-1185">Reference proteome</keyword>
<dbReference type="Pfam" id="PF02909">
    <property type="entry name" value="TetR_C_1"/>
    <property type="match status" value="1"/>
</dbReference>
<evidence type="ECO:0000256" key="3">
    <source>
        <dbReference type="ARBA" id="ARBA00023163"/>
    </source>
</evidence>
<evidence type="ECO:0000256" key="4">
    <source>
        <dbReference type="PROSITE-ProRule" id="PRU00335"/>
    </source>
</evidence>
<dbReference type="InterPro" id="IPR050679">
    <property type="entry name" value="Bact_HTH_transcr_reg"/>
</dbReference>
<proteinExistence type="predicted"/>
<dbReference type="SUPFAM" id="SSF46785">
    <property type="entry name" value="Winged helix' DNA-binding domain"/>
    <property type="match status" value="1"/>
</dbReference>
<dbReference type="InterPro" id="IPR001647">
    <property type="entry name" value="HTH_TetR"/>
</dbReference>
<keyword evidence="3" id="KW-0804">Transcription</keyword>
<dbReference type="InterPro" id="IPR036390">
    <property type="entry name" value="WH_DNA-bd_sf"/>
</dbReference>
<dbReference type="SUPFAM" id="SSF48498">
    <property type="entry name" value="Tetracyclin repressor-like, C-terminal domain"/>
    <property type="match status" value="1"/>
</dbReference>
<evidence type="ECO:0000256" key="1">
    <source>
        <dbReference type="ARBA" id="ARBA00023015"/>
    </source>
</evidence>
<evidence type="ECO:0000313" key="7">
    <source>
        <dbReference type="EMBL" id="MCO8270497.1"/>
    </source>
</evidence>
<feature type="domain" description="HTH gntR-type" evidence="5">
    <location>
        <begin position="3"/>
        <end position="71"/>
    </location>
</feature>
<feature type="domain" description="HTH tetR-type" evidence="6">
    <location>
        <begin position="78"/>
        <end position="138"/>
    </location>
</feature>
<dbReference type="Pfam" id="PF00392">
    <property type="entry name" value="GntR"/>
    <property type="match status" value="1"/>
</dbReference>
<keyword evidence="2 4" id="KW-0238">DNA-binding</keyword>
<comment type="caution">
    <text evidence="7">The sequence shown here is derived from an EMBL/GenBank/DDBJ whole genome shotgun (WGS) entry which is preliminary data.</text>
</comment>
<dbReference type="PROSITE" id="PS50977">
    <property type="entry name" value="HTH_TETR_2"/>
    <property type="match status" value="1"/>
</dbReference>
<dbReference type="SMART" id="SM00345">
    <property type="entry name" value="HTH_GNTR"/>
    <property type="match status" value="1"/>
</dbReference>
<dbReference type="Proteomes" id="UP001523369">
    <property type="component" value="Unassembled WGS sequence"/>
</dbReference>
<dbReference type="PANTHER" id="PTHR44846">
    <property type="entry name" value="MANNOSYL-D-GLYCERATE TRANSPORT/METABOLISM SYSTEM REPRESSOR MNGR-RELATED"/>
    <property type="match status" value="1"/>
</dbReference>
<evidence type="ECO:0000313" key="8">
    <source>
        <dbReference type="Proteomes" id="UP001523369"/>
    </source>
</evidence>
<dbReference type="SUPFAM" id="SSF46689">
    <property type="entry name" value="Homeodomain-like"/>
    <property type="match status" value="1"/>
</dbReference>
<protein>
    <submittedName>
        <fullName evidence="7">TetR/AcrR family transcriptional regulator C-terminal domain-containing protein</fullName>
    </submittedName>
</protein>
<sequence length="293" mass="32184">MQVPVYRRIAAEIAERIAAGEPPPGQRIMSTRQIMAEYGVAMATATKVINYLRTEGLVRAKPGVGTVVAGATLPPGGTPDRDLVVRTAITIADAEGLPGLSMRRLAGELDIPTMSVYRHVADKEELVLLMMDKVMAANPPPPRLDPSRDDWRVCVEALARLQWSMYRRHTWLAQAISFTRPLLAPHAMAHTEWCMRALEGHGLDISTQFRAAVTIANYVRGTAVNLEEEAQAVQETGMTDAEWMAAQGERFAEVLAGGKLPLMARFMASDDRELTLDLLLEFGLQRLLDGLSP</sequence>
<dbReference type="InterPro" id="IPR036271">
    <property type="entry name" value="Tet_transcr_reg_TetR-rel_C_sf"/>
</dbReference>
<feature type="DNA-binding region" description="H-T-H motif" evidence="4">
    <location>
        <begin position="101"/>
        <end position="120"/>
    </location>
</feature>
<keyword evidence="1" id="KW-0805">Transcription regulation</keyword>
<gene>
    <name evidence="7" type="ORF">M1L60_07795</name>
</gene>
<evidence type="ECO:0000259" key="6">
    <source>
        <dbReference type="PROSITE" id="PS50977"/>
    </source>
</evidence>
<dbReference type="Gene3D" id="1.10.10.60">
    <property type="entry name" value="Homeodomain-like"/>
    <property type="match status" value="1"/>
</dbReference>
<dbReference type="Gene3D" id="1.10.10.10">
    <property type="entry name" value="Winged helix-like DNA-binding domain superfamily/Winged helix DNA-binding domain"/>
    <property type="match status" value="1"/>
</dbReference>
<dbReference type="EMBL" id="JAMYJR010000006">
    <property type="protein sequence ID" value="MCO8270497.1"/>
    <property type="molecule type" value="Genomic_DNA"/>
</dbReference>
<organism evidence="7 8">
    <name type="scientific">Paractinoplanes aksuensis</name>
    <dbReference type="NCBI Taxonomy" id="2939490"/>
    <lineage>
        <taxon>Bacteria</taxon>
        <taxon>Bacillati</taxon>
        <taxon>Actinomycetota</taxon>
        <taxon>Actinomycetes</taxon>
        <taxon>Micromonosporales</taxon>
        <taxon>Micromonosporaceae</taxon>
        <taxon>Paractinoplanes</taxon>
    </lineage>
</organism>
<evidence type="ECO:0000259" key="5">
    <source>
        <dbReference type="PROSITE" id="PS50949"/>
    </source>
</evidence>
<accession>A0ABT1DI51</accession>
<dbReference type="InterPro" id="IPR004111">
    <property type="entry name" value="Repressor_TetR_C"/>
</dbReference>
<evidence type="ECO:0000256" key="2">
    <source>
        <dbReference type="ARBA" id="ARBA00023125"/>
    </source>
</evidence>
<dbReference type="PROSITE" id="PS50949">
    <property type="entry name" value="HTH_GNTR"/>
    <property type="match status" value="1"/>
</dbReference>
<dbReference type="Gene3D" id="1.10.357.10">
    <property type="entry name" value="Tetracycline Repressor, domain 2"/>
    <property type="match status" value="1"/>
</dbReference>